<feature type="repeat" description="ANK" evidence="3">
    <location>
        <begin position="43"/>
        <end position="75"/>
    </location>
</feature>
<proteinExistence type="predicted"/>
<dbReference type="Gene3D" id="1.25.40.20">
    <property type="entry name" value="Ankyrin repeat-containing domain"/>
    <property type="match status" value="1"/>
</dbReference>
<dbReference type="PANTHER" id="PTHR24198">
    <property type="entry name" value="ANKYRIN REPEAT AND PROTEIN KINASE DOMAIN-CONTAINING PROTEIN"/>
    <property type="match status" value="1"/>
</dbReference>
<dbReference type="EMBL" id="MU005993">
    <property type="protein sequence ID" value="KAF2859436.1"/>
    <property type="molecule type" value="Genomic_DNA"/>
</dbReference>
<dbReference type="PANTHER" id="PTHR24198:SF165">
    <property type="entry name" value="ANKYRIN REPEAT-CONTAINING PROTEIN-RELATED"/>
    <property type="match status" value="1"/>
</dbReference>
<accession>A0A6A7BVR0</accession>
<dbReference type="AlphaFoldDB" id="A0A6A7BVR0"/>
<gene>
    <name evidence="4" type="ORF">K470DRAFT_219285</name>
</gene>
<dbReference type="InterPro" id="IPR002110">
    <property type="entry name" value="Ankyrin_rpt"/>
</dbReference>
<evidence type="ECO:0000313" key="5">
    <source>
        <dbReference type="Proteomes" id="UP000799421"/>
    </source>
</evidence>
<evidence type="ECO:0000256" key="2">
    <source>
        <dbReference type="ARBA" id="ARBA00023043"/>
    </source>
</evidence>
<dbReference type="PROSITE" id="PS50088">
    <property type="entry name" value="ANK_REPEAT"/>
    <property type="match status" value="1"/>
</dbReference>
<dbReference type="SMART" id="SM00248">
    <property type="entry name" value="ANK"/>
    <property type="match status" value="2"/>
</dbReference>
<dbReference type="Proteomes" id="UP000799421">
    <property type="component" value="Unassembled WGS sequence"/>
</dbReference>
<keyword evidence="2 3" id="KW-0040">ANK repeat</keyword>
<keyword evidence="5" id="KW-1185">Reference proteome</keyword>
<dbReference type="Pfam" id="PF12796">
    <property type="entry name" value="Ank_2"/>
    <property type="match status" value="1"/>
</dbReference>
<dbReference type="GO" id="GO:0005737">
    <property type="term" value="C:cytoplasm"/>
    <property type="evidence" value="ECO:0007669"/>
    <property type="project" value="TreeGrafter"/>
</dbReference>
<sequence>MLCEEGSSKRTVLMHAVERNEEDIIDLLFKNAPRVNVNICDDKGLTALHIAAGKGNSGIARLLIKHSANMEAEDKFRETPIFKAVEAGKLELAK</sequence>
<evidence type="ECO:0000256" key="1">
    <source>
        <dbReference type="ARBA" id="ARBA00022737"/>
    </source>
</evidence>
<evidence type="ECO:0000313" key="4">
    <source>
        <dbReference type="EMBL" id="KAF2859436.1"/>
    </source>
</evidence>
<keyword evidence="1" id="KW-0677">Repeat</keyword>
<dbReference type="InterPro" id="IPR036770">
    <property type="entry name" value="Ankyrin_rpt-contain_sf"/>
</dbReference>
<dbReference type="PROSITE" id="PS50297">
    <property type="entry name" value="ANK_REP_REGION"/>
    <property type="match status" value="1"/>
</dbReference>
<dbReference type="OrthoDB" id="341259at2759"/>
<dbReference type="SUPFAM" id="SSF48403">
    <property type="entry name" value="Ankyrin repeat"/>
    <property type="match status" value="1"/>
</dbReference>
<name>A0A6A7BVR0_9PEZI</name>
<organism evidence="4 5">
    <name type="scientific">Piedraia hortae CBS 480.64</name>
    <dbReference type="NCBI Taxonomy" id="1314780"/>
    <lineage>
        <taxon>Eukaryota</taxon>
        <taxon>Fungi</taxon>
        <taxon>Dikarya</taxon>
        <taxon>Ascomycota</taxon>
        <taxon>Pezizomycotina</taxon>
        <taxon>Dothideomycetes</taxon>
        <taxon>Dothideomycetidae</taxon>
        <taxon>Capnodiales</taxon>
        <taxon>Piedraiaceae</taxon>
        <taxon>Piedraia</taxon>
    </lineage>
</organism>
<evidence type="ECO:0000256" key="3">
    <source>
        <dbReference type="PROSITE-ProRule" id="PRU00023"/>
    </source>
</evidence>
<protein>
    <submittedName>
        <fullName evidence="4">Ankyrin</fullName>
    </submittedName>
</protein>
<reference evidence="4" key="1">
    <citation type="journal article" date="2020" name="Stud. Mycol.">
        <title>101 Dothideomycetes genomes: a test case for predicting lifestyles and emergence of pathogens.</title>
        <authorList>
            <person name="Haridas S."/>
            <person name="Albert R."/>
            <person name="Binder M."/>
            <person name="Bloem J."/>
            <person name="Labutti K."/>
            <person name="Salamov A."/>
            <person name="Andreopoulos B."/>
            <person name="Baker S."/>
            <person name="Barry K."/>
            <person name="Bills G."/>
            <person name="Bluhm B."/>
            <person name="Cannon C."/>
            <person name="Castanera R."/>
            <person name="Culley D."/>
            <person name="Daum C."/>
            <person name="Ezra D."/>
            <person name="Gonzalez J."/>
            <person name="Henrissat B."/>
            <person name="Kuo A."/>
            <person name="Liang C."/>
            <person name="Lipzen A."/>
            <person name="Lutzoni F."/>
            <person name="Magnuson J."/>
            <person name="Mondo S."/>
            <person name="Nolan M."/>
            <person name="Ohm R."/>
            <person name="Pangilinan J."/>
            <person name="Park H.-J."/>
            <person name="Ramirez L."/>
            <person name="Alfaro M."/>
            <person name="Sun H."/>
            <person name="Tritt A."/>
            <person name="Yoshinaga Y."/>
            <person name="Zwiers L.-H."/>
            <person name="Turgeon B."/>
            <person name="Goodwin S."/>
            <person name="Spatafora J."/>
            <person name="Crous P."/>
            <person name="Grigoriev I."/>
        </authorList>
    </citation>
    <scope>NUCLEOTIDE SEQUENCE</scope>
    <source>
        <strain evidence="4">CBS 480.64</strain>
    </source>
</reference>